<evidence type="ECO:0000313" key="3">
    <source>
        <dbReference type="Proteomes" id="UP000824120"/>
    </source>
</evidence>
<feature type="region of interest" description="Disordered" evidence="1">
    <location>
        <begin position="1"/>
        <end position="78"/>
    </location>
</feature>
<dbReference type="EMBL" id="JACXVP010000003">
    <property type="protein sequence ID" value="KAG5619039.1"/>
    <property type="molecule type" value="Genomic_DNA"/>
</dbReference>
<reference evidence="2 3" key="1">
    <citation type="submission" date="2020-09" db="EMBL/GenBank/DDBJ databases">
        <title>De no assembly of potato wild relative species, Solanum commersonii.</title>
        <authorList>
            <person name="Cho K."/>
        </authorList>
    </citation>
    <scope>NUCLEOTIDE SEQUENCE [LARGE SCALE GENOMIC DNA]</scope>
    <source>
        <strain evidence="2">LZ3.2</strain>
        <tissue evidence="2">Leaf</tissue>
    </source>
</reference>
<organism evidence="2 3">
    <name type="scientific">Solanum commersonii</name>
    <name type="common">Commerson's wild potato</name>
    <name type="synonym">Commerson's nightshade</name>
    <dbReference type="NCBI Taxonomy" id="4109"/>
    <lineage>
        <taxon>Eukaryota</taxon>
        <taxon>Viridiplantae</taxon>
        <taxon>Streptophyta</taxon>
        <taxon>Embryophyta</taxon>
        <taxon>Tracheophyta</taxon>
        <taxon>Spermatophyta</taxon>
        <taxon>Magnoliopsida</taxon>
        <taxon>eudicotyledons</taxon>
        <taxon>Gunneridae</taxon>
        <taxon>Pentapetalae</taxon>
        <taxon>asterids</taxon>
        <taxon>lamiids</taxon>
        <taxon>Solanales</taxon>
        <taxon>Solanaceae</taxon>
        <taxon>Solanoideae</taxon>
        <taxon>Solaneae</taxon>
        <taxon>Solanum</taxon>
    </lineage>
</organism>
<name>A0A9J6A4L8_SOLCO</name>
<evidence type="ECO:0000256" key="1">
    <source>
        <dbReference type="SAM" id="MobiDB-lite"/>
    </source>
</evidence>
<dbReference type="AlphaFoldDB" id="A0A9J6A4L8"/>
<dbReference type="Proteomes" id="UP000824120">
    <property type="component" value="Chromosome 3"/>
</dbReference>
<proteinExistence type="predicted"/>
<keyword evidence="3" id="KW-1185">Reference proteome</keyword>
<evidence type="ECO:0000313" key="2">
    <source>
        <dbReference type="EMBL" id="KAG5619039.1"/>
    </source>
</evidence>
<accession>A0A9J6A4L8</accession>
<comment type="caution">
    <text evidence="2">The sequence shown here is derived from an EMBL/GenBank/DDBJ whole genome shotgun (WGS) entry which is preliminary data.</text>
</comment>
<feature type="compositionally biased region" description="Low complexity" evidence="1">
    <location>
        <begin position="36"/>
        <end position="49"/>
    </location>
</feature>
<gene>
    <name evidence="2" type="ORF">H5410_018863</name>
</gene>
<protein>
    <submittedName>
        <fullName evidence="2">Uncharacterized protein</fullName>
    </submittedName>
</protein>
<sequence length="103" mass="11462">MIEGSRTKQRINPSKNTIRAAGIADSVRNLRRTLRRSSLSSSSSSSTTSPEPVTSIRKHTQVRARIAPSRPSHERGEVALAFVERRQKRGPEKAELREQQGGE</sequence>
<feature type="region of interest" description="Disordered" evidence="1">
    <location>
        <begin position="84"/>
        <end position="103"/>
    </location>
</feature>